<reference evidence="2 3" key="1">
    <citation type="submission" date="2018-06" db="EMBL/GenBank/DDBJ databases">
        <title>OYT1 Genome Sequencing.</title>
        <authorList>
            <person name="Kato S."/>
            <person name="Itoh T."/>
            <person name="Ohkuma M."/>
        </authorList>
    </citation>
    <scope>NUCLEOTIDE SEQUENCE [LARGE SCALE GENOMIC DNA]</scope>
    <source>
        <strain evidence="2 3">OYT1</strain>
    </source>
</reference>
<evidence type="ECO:0000256" key="1">
    <source>
        <dbReference type="SAM" id="Phobius"/>
    </source>
</evidence>
<keyword evidence="1" id="KW-0472">Membrane</keyword>
<dbReference type="KEGG" id="fam:OYT1_ch0432"/>
<organism evidence="2 3">
    <name type="scientific">Ferriphaselus amnicola</name>
    <dbReference type="NCBI Taxonomy" id="1188319"/>
    <lineage>
        <taxon>Bacteria</taxon>
        <taxon>Pseudomonadati</taxon>
        <taxon>Pseudomonadota</taxon>
        <taxon>Betaproteobacteria</taxon>
        <taxon>Nitrosomonadales</taxon>
        <taxon>Gallionellaceae</taxon>
        <taxon>Ferriphaselus</taxon>
    </lineage>
</organism>
<gene>
    <name evidence="2" type="ORF">OYT1_ch0432</name>
</gene>
<proteinExistence type="predicted"/>
<keyword evidence="1" id="KW-0812">Transmembrane</keyword>
<dbReference type="OrthoDB" id="8536494at2"/>
<dbReference type="AlphaFoldDB" id="A0A2Z6G9M0"/>
<keyword evidence="1" id="KW-1133">Transmembrane helix</keyword>
<dbReference type="RefSeq" id="WP_145983655.1">
    <property type="nucleotide sequence ID" value="NZ_AP018738.1"/>
</dbReference>
<dbReference type="STRING" id="1188319.OYT1_00320"/>
<name>A0A2Z6G9M0_9PROT</name>
<feature type="transmembrane region" description="Helical" evidence="1">
    <location>
        <begin position="12"/>
        <end position="35"/>
    </location>
</feature>
<dbReference type="EMBL" id="AP018738">
    <property type="protein sequence ID" value="BBE50005.1"/>
    <property type="molecule type" value="Genomic_DNA"/>
</dbReference>
<evidence type="ECO:0000313" key="2">
    <source>
        <dbReference type="EMBL" id="BBE50005.1"/>
    </source>
</evidence>
<accession>A0A2Z6G9M0</accession>
<sequence>MNLTSHKQRGFALVIEIFALVLIAALAVAGLSLAVSQQAGVTQDVRATEAELAARAGLEWATYQTLKNDCGNFAIGARSAPVSAVAPLAGSLADFQVVVTASAVTAASAVDCTPPASGVAPASAVGWAYAVSAVATTVTVGSGVAEAASTQAGRAEYAERTLRVRIDRN</sequence>
<keyword evidence="3" id="KW-1185">Reference proteome</keyword>
<dbReference type="Proteomes" id="UP000033070">
    <property type="component" value="Chromosome"/>
</dbReference>
<protein>
    <submittedName>
        <fullName evidence="2">Uncharacterized protein</fullName>
    </submittedName>
</protein>
<evidence type="ECO:0000313" key="3">
    <source>
        <dbReference type="Proteomes" id="UP000033070"/>
    </source>
</evidence>